<dbReference type="PANTHER" id="PTHR40040:SF1">
    <property type="entry name" value="MEMBRANE PROTEIN"/>
    <property type="match status" value="1"/>
</dbReference>
<evidence type="ECO:0000256" key="1">
    <source>
        <dbReference type="SAM" id="MobiDB-lite"/>
    </source>
</evidence>
<dbReference type="KEGG" id="cthu:HUR95_07660"/>
<dbReference type="InterPro" id="IPR055338">
    <property type="entry name" value="YqfX-like"/>
</dbReference>
<feature type="transmembrane region" description="Helical" evidence="2">
    <location>
        <begin position="108"/>
        <end position="140"/>
    </location>
</feature>
<dbReference type="EMBL" id="AFCE01000121">
    <property type="protein sequence ID" value="EGL83162.1"/>
    <property type="molecule type" value="Genomic_DNA"/>
</dbReference>
<dbReference type="EMBL" id="CP082237">
    <property type="protein sequence ID" value="QZT35090.1"/>
    <property type="molecule type" value="Genomic_DNA"/>
</dbReference>
<accession>F5L662</accession>
<evidence type="ECO:0000313" key="6">
    <source>
        <dbReference type="Proteomes" id="UP000825179"/>
    </source>
</evidence>
<dbReference type="RefSeq" id="WP_007504178.1">
    <property type="nucleotide sequence ID" value="NZ_AFCE01000121.1"/>
</dbReference>
<evidence type="ECO:0000313" key="5">
    <source>
        <dbReference type="Proteomes" id="UP000010716"/>
    </source>
</evidence>
<protein>
    <submittedName>
        <fullName evidence="4">Efflux RND transporter permease subunit</fullName>
    </submittedName>
</protein>
<evidence type="ECO:0000313" key="4">
    <source>
        <dbReference type="EMBL" id="QZT35090.1"/>
    </source>
</evidence>
<reference evidence="3 5" key="1">
    <citation type="journal article" date="2011" name="J. Bacteriol.">
        <title>Draft genome sequence of the thermoalkaliphilic Caldalkalibacillus thermarum strain TA2.A1.</title>
        <authorList>
            <person name="Kalamorz F."/>
            <person name="Keis S."/>
            <person name="McMillan D.G."/>
            <person name="Olsson K."/>
            <person name="Stanton J.A."/>
            <person name="Stockwell P."/>
            <person name="Black M.A."/>
            <person name="Klingeman D.M."/>
            <person name="Land M.L."/>
            <person name="Han C.S."/>
            <person name="Martin S.L."/>
            <person name="Becher S.A."/>
            <person name="Peddie C.J."/>
            <person name="Morgan H.W."/>
            <person name="Matthies D."/>
            <person name="Preiss L."/>
            <person name="Meier T."/>
            <person name="Brown S.D."/>
            <person name="Cook G.M."/>
        </authorList>
    </citation>
    <scope>NUCLEOTIDE SEQUENCE [LARGE SCALE GENOMIC DNA]</scope>
    <source>
        <strain evidence="3 5">TA2.A1</strain>
    </source>
</reference>
<reference evidence="4" key="3">
    <citation type="submission" date="2021-08" db="EMBL/GenBank/DDBJ databases">
        <authorList>
            <person name="de Jong S."/>
            <person name="van den Broek M."/>
            <person name="Merkel A."/>
            <person name="de la Torre Cortes P."/>
            <person name="Kalamorz F."/>
            <person name="Cook G."/>
            <person name="van Loosdrecht M."/>
            <person name="McMillan D."/>
        </authorList>
    </citation>
    <scope>NUCLEOTIDE SEQUENCE</scope>
    <source>
        <strain evidence="4">TA2.A1</strain>
    </source>
</reference>
<dbReference type="Proteomes" id="UP000825179">
    <property type="component" value="Chromosome"/>
</dbReference>
<reference evidence="4 6" key="2">
    <citation type="journal article" date="2020" name="Extremophiles">
        <title>Genomic analysis of Caldalkalibacillus thermarum TA2.A1 reveals aerobic alkaliphilic metabolism and evolutionary hallmarks linking alkaliphilic bacteria and plant life.</title>
        <authorList>
            <person name="de Jong S.I."/>
            <person name="van den Broek M.A."/>
            <person name="Merkel A.Y."/>
            <person name="de la Torre Cortes P."/>
            <person name="Kalamorz F."/>
            <person name="Cook G.M."/>
            <person name="van Loosdrecht M.C.M."/>
            <person name="McMillan D.G.G."/>
        </authorList>
    </citation>
    <scope>NUCLEOTIDE SEQUENCE [LARGE SCALE GENOMIC DNA]</scope>
    <source>
        <strain evidence="4 6">TA2.A1</strain>
    </source>
</reference>
<evidence type="ECO:0000313" key="3">
    <source>
        <dbReference type="EMBL" id="EGL83162.1"/>
    </source>
</evidence>
<keyword evidence="2" id="KW-1133">Transmembrane helix</keyword>
<gene>
    <name evidence="3" type="ORF">CathTA2_1275</name>
    <name evidence="4" type="ORF">HUR95_07660</name>
</gene>
<keyword evidence="6" id="KW-1185">Reference proteome</keyword>
<feature type="compositionally biased region" description="Basic and acidic residues" evidence="1">
    <location>
        <begin position="1"/>
        <end position="13"/>
    </location>
</feature>
<feature type="transmembrane region" description="Helical" evidence="2">
    <location>
        <begin position="147"/>
        <end position="170"/>
    </location>
</feature>
<dbReference type="OrthoDB" id="2943217at2"/>
<dbReference type="eggNOG" id="COG4709">
    <property type="taxonomic scope" value="Bacteria"/>
</dbReference>
<dbReference type="PANTHER" id="PTHR40040">
    <property type="entry name" value="SMALL HYDROPHOBIC PROTEIN-RELATED"/>
    <property type="match status" value="1"/>
</dbReference>
<name>F5L662_CALTT</name>
<organism evidence="3 5">
    <name type="scientific">Caldalkalibacillus thermarum (strain TA2.A1)</name>
    <dbReference type="NCBI Taxonomy" id="986075"/>
    <lineage>
        <taxon>Bacteria</taxon>
        <taxon>Bacillati</taxon>
        <taxon>Bacillota</taxon>
        <taxon>Bacilli</taxon>
        <taxon>Bacillales</taxon>
        <taxon>Bacillaceae</taxon>
        <taxon>Caldalkalibacillus</taxon>
    </lineage>
</organism>
<feature type="region of interest" description="Disordered" evidence="1">
    <location>
        <begin position="64"/>
        <end position="90"/>
    </location>
</feature>
<proteinExistence type="predicted"/>
<keyword evidence="2" id="KW-0472">Membrane</keyword>
<feature type="region of interest" description="Disordered" evidence="1">
    <location>
        <begin position="1"/>
        <end position="24"/>
    </location>
</feature>
<keyword evidence="2" id="KW-0812">Transmembrane</keyword>
<dbReference type="Proteomes" id="UP000010716">
    <property type="component" value="Unassembled WGS sequence"/>
</dbReference>
<evidence type="ECO:0000256" key="2">
    <source>
        <dbReference type="SAM" id="Phobius"/>
    </source>
</evidence>
<sequence length="171" mass="18694">MTDNNRDERRTDLPFDQIAGDDNINDQMVNDLAEDLLEDPEVNGEGNGRLAEYDEETAAEVAPNVNDARTPAENRNNRAEALTGEDEGYEEQMENIETMEEAEEGGTALGWTALVLSIVSLFFLPVLTATAGIVTGFFAYRGGARTLGLWAIGVGLFSLVVALFFTPFLVR</sequence>
<dbReference type="AlphaFoldDB" id="F5L662"/>